<dbReference type="InterPro" id="IPR020103">
    <property type="entry name" value="PsdUridine_synth_cat_dom_sf"/>
</dbReference>
<name>T0ZJY8_9ZZZZ</name>
<evidence type="ECO:0000256" key="1">
    <source>
        <dbReference type="SAM" id="MobiDB-lite"/>
    </source>
</evidence>
<dbReference type="EMBL" id="AUZZ01010358">
    <property type="protein sequence ID" value="EQD30105.1"/>
    <property type="molecule type" value="Genomic_DNA"/>
</dbReference>
<dbReference type="GO" id="GO:0003723">
    <property type="term" value="F:RNA binding"/>
    <property type="evidence" value="ECO:0007669"/>
    <property type="project" value="InterPro"/>
</dbReference>
<evidence type="ECO:0000313" key="2">
    <source>
        <dbReference type="EMBL" id="EQD30105.1"/>
    </source>
</evidence>
<gene>
    <name evidence="2" type="ORF">B2A_14286</name>
</gene>
<dbReference type="SUPFAM" id="SSF55120">
    <property type="entry name" value="Pseudouridine synthase"/>
    <property type="match status" value="1"/>
</dbReference>
<feature type="non-terminal residue" evidence="2">
    <location>
        <position position="1"/>
    </location>
</feature>
<organism evidence="2">
    <name type="scientific">mine drainage metagenome</name>
    <dbReference type="NCBI Taxonomy" id="410659"/>
    <lineage>
        <taxon>unclassified sequences</taxon>
        <taxon>metagenomes</taxon>
        <taxon>ecological metagenomes</taxon>
    </lineage>
</organism>
<reference evidence="2" key="1">
    <citation type="submission" date="2013-08" db="EMBL/GenBank/DDBJ databases">
        <authorList>
            <person name="Mendez C."/>
            <person name="Richter M."/>
            <person name="Ferrer M."/>
            <person name="Sanchez J."/>
        </authorList>
    </citation>
    <scope>NUCLEOTIDE SEQUENCE</scope>
</reference>
<accession>T0ZJY8</accession>
<dbReference type="PANTHER" id="PTHR21600:SF92">
    <property type="entry name" value="RIBOSOMAL LARGE SUBUNIT PSEUDOURIDINE SYNTHASE C"/>
    <property type="match status" value="1"/>
</dbReference>
<feature type="region of interest" description="Disordered" evidence="1">
    <location>
        <begin position="83"/>
        <end position="103"/>
    </location>
</feature>
<dbReference type="GO" id="GO:0009982">
    <property type="term" value="F:pseudouridine synthase activity"/>
    <property type="evidence" value="ECO:0007669"/>
    <property type="project" value="InterPro"/>
</dbReference>
<dbReference type="Gene3D" id="3.30.2350.10">
    <property type="entry name" value="Pseudouridine synthase"/>
    <property type="match status" value="1"/>
</dbReference>
<dbReference type="AlphaFoldDB" id="T0ZJY8"/>
<dbReference type="PANTHER" id="PTHR21600">
    <property type="entry name" value="MITOCHONDRIAL RNA PSEUDOURIDINE SYNTHASE"/>
    <property type="match status" value="1"/>
</dbReference>
<dbReference type="GO" id="GO:0000455">
    <property type="term" value="P:enzyme-directed rRNA pseudouridine synthesis"/>
    <property type="evidence" value="ECO:0007669"/>
    <property type="project" value="TreeGrafter"/>
</dbReference>
<dbReference type="InterPro" id="IPR006145">
    <property type="entry name" value="PsdUridine_synth_RsuA/RluA"/>
</dbReference>
<reference evidence="2" key="2">
    <citation type="journal article" date="2014" name="ISME J.">
        <title>Microbial stratification in low pH oxic and suboxic macroscopic growths along an acid mine drainage.</title>
        <authorList>
            <person name="Mendez-Garcia C."/>
            <person name="Mesa V."/>
            <person name="Sprenger R.R."/>
            <person name="Richter M."/>
            <person name="Diez M.S."/>
            <person name="Solano J."/>
            <person name="Bargiela R."/>
            <person name="Golyshina O.V."/>
            <person name="Manteca A."/>
            <person name="Ramos J.L."/>
            <person name="Gallego J.R."/>
            <person name="Llorente I."/>
            <person name="Martins Dos Santos V.A."/>
            <person name="Jensen O.N."/>
            <person name="Pelaez A.I."/>
            <person name="Sanchez J."/>
            <person name="Ferrer M."/>
        </authorList>
    </citation>
    <scope>NUCLEOTIDE SEQUENCE</scope>
</reference>
<protein>
    <submittedName>
        <fullName evidence="2">Ribosomal large subunit pseudouridine synthase C</fullName>
    </submittedName>
</protein>
<proteinExistence type="predicted"/>
<sequence length="103" mass="11099">TLVEVALHTGRTHQIRVHAAYAGHPVAGDEKYGDAGFNARLRELGLERMFLHAHSMSFEWPNGGPFSASAPLPPELAAVIDRLGEPAPKAARSPRAAAPRRAR</sequence>
<dbReference type="CDD" id="cd02869">
    <property type="entry name" value="PseudoU_synth_RluA_like"/>
    <property type="match status" value="1"/>
</dbReference>
<comment type="caution">
    <text evidence="2">The sequence shown here is derived from an EMBL/GenBank/DDBJ whole genome shotgun (WGS) entry which is preliminary data.</text>
</comment>
<feature type="compositionally biased region" description="Low complexity" evidence="1">
    <location>
        <begin position="86"/>
        <end position="97"/>
    </location>
</feature>
<dbReference type="InterPro" id="IPR050188">
    <property type="entry name" value="RluA_PseudoU_synthase"/>
</dbReference>